<proteinExistence type="predicted"/>
<organism evidence="2">
    <name type="scientific">Cladocopium goreaui</name>
    <dbReference type="NCBI Taxonomy" id="2562237"/>
    <lineage>
        <taxon>Eukaryota</taxon>
        <taxon>Sar</taxon>
        <taxon>Alveolata</taxon>
        <taxon>Dinophyceae</taxon>
        <taxon>Suessiales</taxon>
        <taxon>Symbiodiniaceae</taxon>
        <taxon>Cladocopium</taxon>
    </lineage>
</organism>
<reference evidence="2" key="1">
    <citation type="submission" date="2022-10" db="EMBL/GenBank/DDBJ databases">
        <authorList>
            <person name="Chen Y."/>
            <person name="Dougan E. K."/>
            <person name="Chan C."/>
            <person name="Rhodes N."/>
            <person name="Thang M."/>
        </authorList>
    </citation>
    <scope>NUCLEOTIDE SEQUENCE</scope>
</reference>
<keyword evidence="4" id="KW-1185">Reference proteome</keyword>
<dbReference type="OrthoDB" id="10609930at2759"/>
<protein>
    <submittedName>
        <fullName evidence="2">Uncharacterized protein</fullName>
    </submittedName>
</protein>
<comment type="caution">
    <text evidence="2">The sequence shown here is derived from an EMBL/GenBank/DDBJ whole genome shotgun (WGS) entry which is preliminary data.</text>
</comment>
<dbReference type="EMBL" id="CAMXCT030002987">
    <property type="protein sequence ID" value="CAL4789020.1"/>
    <property type="molecule type" value="Genomic_DNA"/>
</dbReference>
<feature type="region of interest" description="Disordered" evidence="1">
    <location>
        <begin position="186"/>
        <end position="213"/>
    </location>
</feature>
<name>A0A9P1D3F1_9DINO</name>
<evidence type="ECO:0000313" key="4">
    <source>
        <dbReference type="Proteomes" id="UP001152797"/>
    </source>
</evidence>
<dbReference type="EMBL" id="CAMXCT010002987">
    <property type="protein sequence ID" value="CAI4001708.1"/>
    <property type="molecule type" value="Genomic_DNA"/>
</dbReference>
<gene>
    <name evidence="2" type="ORF">C1SCF055_LOCUS27731</name>
</gene>
<evidence type="ECO:0000313" key="2">
    <source>
        <dbReference type="EMBL" id="CAI4001708.1"/>
    </source>
</evidence>
<dbReference type="Proteomes" id="UP001152797">
    <property type="component" value="Unassembled WGS sequence"/>
</dbReference>
<evidence type="ECO:0000256" key="1">
    <source>
        <dbReference type="SAM" id="MobiDB-lite"/>
    </source>
</evidence>
<dbReference type="EMBL" id="CAMXCT020002987">
    <property type="protein sequence ID" value="CAL1155083.1"/>
    <property type="molecule type" value="Genomic_DNA"/>
</dbReference>
<reference evidence="3 4" key="2">
    <citation type="submission" date="2024-05" db="EMBL/GenBank/DDBJ databases">
        <authorList>
            <person name="Chen Y."/>
            <person name="Shah S."/>
            <person name="Dougan E. K."/>
            <person name="Thang M."/>
            <person name="Chan C."/>
        </authorList>
    </citation>
    <scope>NUCLEOTIDE SEQUENCE [LARGE SCALE GENOMIC DNA]</scope>
</reference>
<accession>A0A9P1D3F1</accession>
<evidence type="ECO:0000313" key="3">
    <source>
        <dbReference type="EMBL" id="CAL4789020.1"/>
    </source>
</evidence>
<dbReference type="AlphaFoldDB" id="A0A9P1D3F1"/>
<sequence length="482" mass="54551">MALVYTKRGDTLIPCWVETGYIVDLDDLSCQIDANALDEHLPKLSKASLLSLIERGDGVMANKSLEKERLNMKKPEMIAYIKEHWDYILRTTTNAKMLFSQRCQISEAMDKLLAPLETATKGMREEIKEDGKRTVLLMNKYGAPTITSAFRVFYYGTQLHVSTAEGCYLADDDILTTENVVLLNRDDMEEEEGDTSSNASSRSGEAGEEEEFDENLLYTDKFPELNDDSELMKSCDNKQMLEIFTKNKEHCIKLFFDFSDTHVEDVCQEIGEITNMGSDQFILIGVLDGKKWEHYMRLDNLTDHQAYLQLVLKGGGKTIKKDKEEKQKKIADIKNILDNTYAKANAKSGALKEKDENIKKLDKEVKAFSDILEKNGTGNAFDYLMEKLNVAQLSGVTCRLEALNGNPDFKLKKASVFMFGDVAIELEKTVEHIGSMVLYGYKKLKMEKEEKGETFTLTQFKKIVELKRATKMGALSSGDVAM</sequence>